<dbReference type="Pfam" id="PF25873">
    <property type="entry name" value="WHD_MalT"/>
    <property type="match status" value="1"/>
</dbReference>
<dbReference type="PANTHER" id="PTHR35807">
    <property type="entry name" value="TRANSCRIPTIONAL REGULATOR REDD-RELATED"/>
    <property type="match status" value="1"/>
</dbReference>
<dbReference type="EMBL" id="CP104064">
    <property type="protein sequence ID" value="WAH36168.1"/>
    <property type="molecule type" value="Genomic_DNA"/>
</dbReference>
<protein>
    <recommendedName>
        <fullName evidence="3">Bacterial transcriptional activator domain-containing protein</fullName>
    </recommendedName>
</protein>
<feature type="domain" description="Bacterial transcriptional activator" evidence="3">
    <location>
        <begin position="922"/>
        <end position="1064"/>
    </location>
</feature>
<dbReference type="Pfam" id="PF03704">
    <property type="entry name" value="BTAD"/>
    <property type="match status" value="1"/>
</dbReference>
<dbReference type="InterPro" id="IPR059106">
    <property type="entry name" value="WHD_MalT"/>
</dbReference>
<dbReference type="Proteomes" id="UP001164803">
    <property type="component" value="Chromosome"/>
</dbReference>
<dbReference type="InterPro" id="IPR011990">
    <property type="entry name" value="TPR-like_helical_dom_sf"/>
</dbReference>
<dbReference type="PANTHER" id="PTHR35807:SF2">
    <property type="entry name" value="TRANSCRIPTIONAL ACTIVATOR DOMAIN"/>
    <property type="match status" value="1"/>
</dbReference>
<dbReference type="InterPro" id="IPR051677">
    <property type="entry name" value="AfsR-DnrI-RedD_regulator"/>
</dbReference>
<reference evidence="4" key="1">
    <citation type="submission" date="2022-08" db="EMBL/GenBank/DDBJ databases">
        <title>Alicyclobacillus dauci DSM2870, complete genome.</title>
        <authorList>
            <person name="Wang Q."/>
            <person name="Cai R."/>
            <person name="Wang Z."/>
        </authorList>
    </citation>
    <scope>NUCLEOTIDE SEQUENCE</scope>
    <source>
        <strain evidence="4">DSM 28700</strain>
    </source>
</reference>
<evidence type="ECO:0000256" key="2">
    <source>
        <dbReference type="ARBA" id="ARBA00023163"/>
    </source>
</evidence>
<sequence>MDMRRKHEADAPRIRRTYVPRPRILTLMSEIIDFPATMVKAGAGYGKTVAVSSYVRQSGLSTVWFTLTEDERDATRFVSRFVHSVLPDNVSAGEIEDVVTASFHPLTWLASAEAAAELISTYTHDELIIVIDDFHIVDDDMVILSWIDRWLRHLPVNLHVVFVSRTEPMLPYLQMLRVRGDVLIIRERELAFTEDEIGFLFQHGTVDRGAEVRLDRAQITWLLERTGGMAMVLFLLLREWRGQPSFAKVKRALDSGTSLHDQIGELFLVNLPSDFQTFLRLSSVLTGLSPELCDAVLERTDSGQMLLESERKGYLLRDDSGTNYALHPLVREYLATTVSREETHQLLWRAVNWYLENGETSRAIGYLFLLHDDDVIAMEIIKYIPDYLARGQLSTVRGWLDRLAPDMVGRRPQLLYFKAEIARLTSDFAESLATYDKVLKCAKQLDDRQMCAYAEYGKARLYLDTIQPALAAEHIRRSRWFAPRQDRLLRAAIIQLAFENAINLGRMATARRLQTVLANLEGAELADDNTDVRFLLRTGQVKQAILALRPRVNGDKVDGRTALAHREATLLLSLMYSFSGEADKAKEQALKGHSVGAFLHNPFVRAVGYIRLGHAEHLQNPLEDNALQSYQRAIELMDEMNIPRGKSEALLGMCVAHGYRGEMGLAKFYAEQGMAVAGIAGDIWMANLVRLGYGEVCVVNHSAREAVPVLQRAKSDFKRSEDKFLETAATIWLAVALYQLDLPEFQETLAEALQMAQAGDFSMLFLNPSLCGVKDVQMLVPLLQAHVSRGRDGALDAERFLRQLGMRDIQHAPGFTLRVQTLGAFRVWRGYTEITRREWQREKARQLFQFLVTYRGQMFHRDEICERLWSDVDTDVSSRDFKVALNVLSAALEPNKTSRGTTIFIAREGSFYGLTTSDMVSVDRDLFIQAVHDSKGDHSPEQRQAKLKAAMELYRGDYLPEAQYEPWCEGEREKLRGLYLQTATEYAEGALAEQDYEEVISVCDRMLRMEPTWETAYVYQMTAYGALQNRAMVIQVYRTCERVLQQELGVGPLRSTQNLYDSLIEGTRISG</sequence>
<gene>
    <name evidence="4" type="ORF">NZD86_18265</name>
</gene>
<dbReference type="InterPro" id="IPR016032">
    <property type="entry name" value="Sig_transdc_resp-reg_C-effctor"/>
</dbReference>
<accession>A0ABY6Z0V8</accession>
<name>A0ABY6Z0V8_9BACL</name>
<dbReference type="SUPFAM" id="SSF46894">
    <property type="entry name" value="C-terminal effector domain of the bipartite response regulators"/>
    <property type="match status" value="1"/>
</dbReference>
<dbReference type="RefSeq" id="WP_268043488.1">
    <property type="nucleotide sequence ID" value="NZ_CP104064.1"/>
</dbReference>
<organism evidence="4 5">
    <name type="scientific">Alicyclobacillus dauci</name>
    <dbReference type="NCBI Taxonomy" id="1475485"/>
    <lineage>
        <taxon>Bacteria</taxon>
        <taxon>Bacillati</taxon>
        <taxon>Bacillota</taxon>
        <taxon>Bacilli</taxon>
        <taxon>Bacillales</taxon>
        <taxon>Alicyclobacillaceae</taxon>
        <taxon>Alicyclobacillus</taxon>
    </lineage>
</organism>
<keyword evidence="2" id="KW-0804">Transcription</keyword>
<dbReference type="SUPFAM" id="SSF48452">
    <property type="entry name" value="TPR-like"/>
    <property type="match status" value="3"/>
</dbReference>
<dbReference type="InterPro" id="IPR036388">
    <property type="entry name" value="WH-like_DNA-bd_sf"/>
</dbReference>
<keyword evidence="5" id="KW-1185">Reference proteome</keyword>
<evidence type="ECO:0000313" key="4">
    <source>
        <dbReference type="EMBL" id="WAH36168.1"/>
    </source>
</evidence>
<keyword evidence="1" id="KW-0805">Transcription regulation</keyword>
<dbReference type="Gene3D" id="1.10.10.10">
    <property type="entry name" value="Winged helix-like DNA-binding domain superfamily/Winged helix DNA-binding domain"/>
    <property type="match status" value="1"/>
</dbReference>
<dbReference type="SMART" id="SM01043">
    <property type="entry name" value="BTAD"/>
    <property type="match status" value="1"/>
</dbReference>
<evidence type="ECO:0000259" key="3">
    <source>
        <dbReference type="SMART" id="SM01043"/>
    </source>
</evidence>
<dbReference type="Gene3D" id="1.25.40.10">
    <property type="entry name" value="Tetratricopeptide repeat domain"/>
    <property type="match status" value="2"/>
</dbReference>
<evidence type="ECO:0000313" key="5">
    <source>
        <dbReference type="Proteomes" id="UP001164803"/>
    </source>
</evidence>
<evidence type="ECO:0000256" key="1">
    <source>
        <dbReference type="ARBA" id="ARBA00023015"/>
    </source>
</evidence>
<proteinExistence type="predicted"/>
<dbReference type="InterPro" id="IPR005158">
    <property type="entry name" value="BTAD"/>
</dbReference>